<dbReference type="OrthoDB" id="276857at2"/>
<reference evidence="1 2" key="1">
    <citation type="submission" date="2019-02" db="EMBL/GenBank/DDBJ databases">
        <title>Deep-cultivation of Planctomycetes and their phenomic and genomic characterization uncovers novel biology.</title>
        <authorList>
            <person name="Wiegand S."/>
            <person name="Jogler M."/>
            <person name="Boedeker C."/>
            <person name="Pinto D."/>
            <person name="Vollmers J."/>
            <person name="Rivas-Marin E."/>
            <person name="Kohn T."/>
            <person name="Peeters S.H."/>
            <person name="Heuer A."/>
            <person name="Rast P."/>
            <person name="Oberbeckmann S."/>
            <person name="Bunk B."/>
            <person name="Jeske O."/>
            <person name="Meyerdierks A."/>
            <person name="Storesund J.E."/>
            <person name="Kallscheuer N."/>
            <person name="Luecker S."/>
            <person name="Lage O.M."/>
            <person name="Pohl T."/>
            <person name="Merkel B.J."/>
            <person name="Hornburger P."/>
            <person name="Mueller R.-W."/>
            <person name="Bruemmer F."/>
            <person name="Labrenz M."/>
            <person name="Spormann A.M."/>
            <person name="Op Den Camp H."/>
            <person name="Overmann J."/>
            <person name="Amann R."/>
            <person name="Jetten M.S.M."/>
            <person name="Mascher T."/>
            <person name="Medema M.H."/>
            <person name="Devos D.P."/>
            <person name="Kaster A.-K."/>
            <person name="Ovreas L."/>
            <person name="Rohde M."/>
            <person name="Galperin M.Y."/>
            <person name="Jogler C."/>
        </authorList>
    </citation>
    <scope>NUCLEOTIDE SEQUENCE [LARGE SCALE GENOMIC DNA]</scope>
    <source>
        <strain evidence="1 2">Enr8</strain>
    </source>
</reference>
<comment type="caution">
    <text evidence="1">The sequence shown here is derived from an EMBL/GenBank/DDBJ whole genome shotgun (WGS) entry which is preliminary data.</text>
</comment>
<evidence type="ECO:0008006" key="3">
    <source>
        <dbReference type="Google" id="ProtNLM"/>
    </source>
</evidence>
<organism evidence="1 2">
    <name type="scientific">Blastopirellula retiformator</name>
    <dbReference type="NCBI Taxonomy" id="2527970"/>
    <lineage>
        <taxon>Bacteria</taxon>
        <taxon>Pseudomonadati</taxon>
        <taxon>Planctomycetota</taxon>
        <taxon>Planctomycetia</taxon>
        <taxon>Pirellulales</taxon>
        <taxon>Pirellulaceae</taxon>
        <taxon>Blastopirellula</taxon>
    </lineage>
</organism>
<dbReference type="InterPro" id="IPR029063">
    <property type="entry name" value="SAM-dependent_MTases_sf"/>
</dbReference>
<dbReference type="EMBL" id="SJPF01000005">
    <property type="protein sequence ID" value="TWT30844.1"/>
    <property type="molecule type" value="Genomic_DNA"/>
</dbReference>
<proteinExistence type="predicted"/>
<sequence length="132" mass="15022">MIKTLGKMYRGFRADDSHSSKRGSTSNRFYVKDFHYCGQSVSAAFRYGMMDEGIYQGIFREYQLEEISQQLSGRPSTIIDIGGHIGGFSSIAATLLPQAQIQVYEYMPENLRMIQTNLLLNNLQNRVARVRA</sequence>
<dbReference type="RefSeq" id="WP_146435629.1">
    <property type="nucleotide sequence ID" value="NZ_SJPF01000005.1"/>
</dbReference>
<keyword evidence="2" id="KW-1185">Reference proteome</keyword>
<name>A0A5C5UWU4_9BACT</name>
<dbReference type="AlphaFoldDB" id="A0A5C5UWU4"/>
<dbReference type="SUPFAM" id="SSF53335">
    <property type="entry name" value="S-adenosyl-L-methionine-dependent methyltransferases"/>
    <property type="match status" value="1"/>
</dbReference>
<dbReference type="Gene3D" id="3.40.50.150">
    <property type="entry name" value="Vaccinia Virus protein VP39"/>
    <property type="match status" value="1"/>
</dbReference>
<evidence type="ECO:0000313" key="1">
    <source>
        <dbReference type="EMBL" id="TWT30844.1"/>
    </source>
</evidence>
<gene>
    <name evidence="1" type="ORF">Enr8_43700</name>
</gene>
<protein>
    <recommendedName>
        <fullName evidence="3">Methyltransferase FkbM domain-containing protein</fullName>
    </recommendedName>
</protein>
<accession>A0A5C5UWU4</accession>
<evidence type="ECO:0000313" key="2">
    <source>
        <dbReference type="Proteomes" id="UP000318878"/>
    </source>
</evidence>
<dbReference type="Proteomes" id="UP000318878">
    <property type="component" value="Unassembled WGS sequence"/>
</dbReference>